<organism evidence="5 6">
    <name type="scientific">Pneumocystis carinii (strain B80)</name>
    <name type="common">Rat pneumocystis pneumonia agent</name>
    <name type="synonym">Pneumocystis carinii f. sp. carinii</name>
    <dbReference type="NCBI Taxonomy" id="1408658"/>
    <lineage>
        <taxon>Eukaryota</taxon>
        <taxon>Fungi</taxon>
        <taxon>Dikarya</taxon>
        <taxon>Ascomycota</taxon>
        <taxon>Taphrinomycotina</taxon>
        <taxon>Pneumocystomycetes</taxon>
        <taxon>Pneumocystaceae</taxon>
        <taxon>Pneumocystis</taxon>
    </lineage>
</organism>
<evidence type="ECO:0000313" key="6">
    <source>
        <dbReference type="Proteomes" id="UP000054454"/>
    </source>
</evidence>
<sequence>MISSKNNQFDPSYIEAWQKKQAALASAFRLLSEACSAAARELQDFNLPSFLSFPSEPAKNAATTPVAVENSVVSSPEIQMAQENVQDLQIDSTEIKKRKVRDPNQPKRPLSAYLSFQLKTRQAVKDSLGETATQKEILSEIAERWSKLNDDERKPFEEEARKAREQYDKEMTAYKCSSESKNQENLPKSHENPSKSQENPPKSQENPPLIKESAIATHTKVPSIQKDKEENKESSVVISTPKKEKVVESAEIHESSKEKKRKHKKKSDGQHSQEDTSSTKEGKKERKKHKKKEE</sequence>
<protein>
    <recommendedName>
        <fullName evidence="4">HMG box domain-containing protein</fullName>
    </recommendedName>
</protein>
<dbReference type="PANTHER" id="PTHR48112">
    <property type="entry name" value="HIGH MOBILITY GROUP PROTEIN DSP1"/>
    <property type="match status" value="1"/>
</dbReference>
<dbReference type="GeneID" id="28935614"/>
<dbReference type="Proteomes" id="UP000054454">
    <property type="component" value="Unassembled WGS sequence"/>
</dbReference>
<evidence type="ECO:0000313" key="5">
    <source>
        <dbReference type="EMBL" id="KTW30338.1"/>
    </source>
</evidence>
<dbReference type="Gene3D" id="1.10.30.10">
    <property type="entry name" value="High mobility group box domain"/>
    <property type="match status" value="1"/>
</dbReference>
<dbReference type="InterPro" id="IPR050342">
    <property type="entry name" value="HMGB"/>
</dbReference>
<dbReference type="OrthoDB" id="5550281at2759"/>
<reference evidence="6" key="1">
    <citation type="journal article" date="2016" name="Nat. Commun.">
        <title>Genome analysis of three Pneumocystis species reveals adaptation mechanisms to life exclusively in mammalian hosts.</title>
        <authorList>
            <person name="Ma L."/>
            <person name="Chen Z."/>
            <person name="Huang D.W."/>
            <person name="Kutty G."/>
            <person name="Ishihara M."/>
            <person name="Wang H."/>
            <person name="Abouelleil A."/>
            <person name="Bishop L."/>
            <person name="Davey E."/>
            <person name="Deng R."/>
            <person name="Deng X."/>
            <person name="Fan L."/>
            <person name="Fantoni G."/>
            <person name="Fitzgerald M."/>
            <person name="Gogineni E."/>
            <person name="Goldberg J.M."/>
            <person name="Handley G."/>
            <person name="Hu X."/>
            <person name="Huber C."/>
            <person name="Jiao X."/>
            <person name="Jones K."/>
            <person name="Levin J.Z."/>
            <person name="Liu Y."/>
            <person name="Macdonald P."/>
            <person name="Melnikov A."/>
            <person name="Raley C."/>
            <person name="Sassi M."/>
            <person name="Sherman B.T."/>
            <person name="Song X."/>
            <person name="Sykes S."/>
            <person name="Tran B."/>
            <person name="Walsh L."/>
            <person name="Xia Y."/>
            <person name="Yang J."/>
            <person name="Young S."/>
            <person name="Zeng Q."/>
            <person name="Zheng X."/>
            <person name="Stephens R."/>
            <person name="Nusbaum C."/>
            <person name="Birren B.W."/>
            <person name="Azadi P."/>
            <person name="Lempicki R.A."/>
            <person name="Cuomo C.A."/>
            <person name="Kovacs J.A."/>
        </authorList>
    </citation>
    <scope>NUCLEOTIDE SEQUENCE [LARGE SCALE GENOMIC DNA]</scope>
    <source>
        <strain evidence="6">B80</strain>
    </source>
</reference>
<feature type="compositionally biased region" description="Basic residues" evidence="3">
    <location>
        <begin position="285"/>
        <end position="294"/>
    </location>
</feature>
<dbReference type="AlphaFoldDB" id="A0A0W4ZPN6"/>
<dbReference type="PANTHER" id="PTHR48112:SF22">
    <property type="entry name" value="MITOCHONDRIAL TRANSCRIPTION FACTOR A, ISOFORM B"/>
    <property type="match status" value="1"/>
</dbReference>
<feature type="compositionally biased region" description="Polar residues" evidence="3">
    <location>
        <begin position="175"/>
        <end position="186"/>
    </location>
</feature>
<dbReference type="GO" id="GO:0005634">
    <property type="term" value="C:nucleus"/>
    <property type="evidence" value="ECO:0007669"/>
    <property type="project" value="UniProtKB-UniRule"/>
</dbReference>
<feature type="compositionally biased region" description="Basic and acidic residues" evidence="3">
    <location>
        <begin position="151"/>
        <end position="172"/>
    </location>
</feature>
<gene>
    <name evidence="5" type="ORF">T552_00811</name>
</gene>
<evidence type="ECO:0000259" key="4">
    <source>
        <dbReference type="PROSITE" id="PS50118"/>
    </source>
</evidence>
<dbReference type="SUPFAM" id="SSF47095">
    <property type="entry name" value="HMG-box"/>
    <property type="match status" value="1"/>
</dbReference>
<keyword evidence="2" id="KW-0539">Nucleus</keyword>
<dbReference type="EMBL" id="LFVZ01000003">
    <property type="protein sequence ID" value="KTW30338.1"/>
    <property type="molecule type" value="Genomic_DNA"/>
</dbReference>
<feature type="compositionally biased region" description="Basic and acidic residues" evidence="3">
    <location>
        <begin position="267"/>
        <end position="284"/>
    </location>
</feature>
<feature type="DNA-binding region" description="HMG box" evidence="2">
    <location>
        <begin position="106"/>
        <end position="175"/>
    </location>
</feature>
<proteinExistence type="predicted"/>
<keyword evidence="6" id="KW-1185">Reference proteome</keyword>
<name>A0A0W4ZPN6_PNEC8</name>
<evidence type="ECO:0000256" key="2">
    <source>
        <dbReference type="PROSITE-ProRule" id="PRU00267"/>
    </source>
</evidence>
<dbReference type="VEuPathDB" id="FungiDB:T552_00811"/>
<dbReference type="InterPro" id="IPR036910">
    <property type="entry name" value="HMG_box_dom_sf"/>
</dbReference>
<evidence type="ECO:0000256" key="1">
    <source>
        <dbReference type="ARBA" id="ARBA00023125"/>
    </source>
</evidence>
<dbReference type="Pfam" id="PF09011">
    <property type="entry name" value="HMG_box_2"/>
    <property type="match status" value="1"/>
</dbReference>
<dbReference type="SMART" id="SM00398">
    <property type="entry name" value="HMG"/>
    <property type="match status" value="1"/>
</dbReference>
<feature type="region of interest" description="Disordered" evidence="3">
    <location>
        <begin position="151"/>
        <end position="294"/>
    </location>
</feature>
<keyword evidence="1 2" id="KW-0238">DNA-binding</keyword>
<dbReference type="PRINTS" id="PR00886">
    <property type="entry name" value="HIGHMOBLTY12"/>
</dbReference>
<feature type="domain" description="HMG box" evidence="4">
    <location>
        <begin position="106"/>
        <end position="175"/>
    </location>
</feature>
<accession>A0A0W4ZPN6</accession>
<comment type="caution">
    <text evidence="5">The sequence shown here is derived from an EMBL/GenBank/DDBJ whole genome shotgun (WGS) entry which is preliminary data.</text>
</comment>
<evidence type="ECO:0000256" key="3">
    <source>
        <dbReference type="SAM" id="MobiDB-lite"/>
    </source>
</evidence>
<dbReference type="PROSITE" id="PS50118">
    <property type="entry name" value="HMG_BOX_2"/>
    <property type="match status" value="1"/>
</dbReference>
<dbReference type="GO" id="GO:0003677">
    <property type="term" value="F:DNA binding"/>
    <property type="evidence" value="ECO:0007669"/>
    <property type="project" value="UniProtKB-UniRule"/>
</dbReference>
<dbReference type="RefSeq" id="XP_018227129.1">
    <property type="nucleotide sequence ID" value="XM_018369412.1"/>
</dbReference>
<dbReference type="InterPro" id="IPR009071">
    <property type="entry name" value="HMG_box_dom"/>
</dbReference>
<feature type="compositionally biased region" description="Polar residues" evidence="3">
    <location>
        <begin position="194"/>
        <end position="206"/>
    </location>
</feature>
<feature type="compositionally biased region" description="Basic and acidic residues" evidence="3">
    <location>
        <begin position="241"/>
        <end position="257"/>
    </location>
</feature>